<evidence type="ECO:0000256" key="1">
    <source>
        <dbReference type="ARBA" id="ARBA00004141"/>
    </source>
</evidence>
<evidence type="ECO:0000256" key="2">
    <source>
        <dbReference type="ARBA" id="ARBA00009142"/>
    </source>
</evidence>
<evidence type="ECO:0000313" key="8">
    <source>
        <dbReference type="Proteomes" id="UP000286482"/>
    </source>
</evidence>
<name>A0A420E931_9ALTE</name>
<feature type="transmembrane region" description="Helical" evidence="6">
    <location>
        <begin position="198"/>
        <end position="220"/>
    </location>
</feature>
<proteinExistence type="inferred from homology"/>
<keyword evidence="5 6" id="KW-0472">Membrane</keyword>
<dbReference type="Proteomes" id="UP000286482">
    <property type="component" value="Unassembled WGS sequence"/>
</dbReference>
<protein>
    <recommendedName>
        <fullName evidence="6">Probable membrane transporter protein</fullName>
    </recommendedName>
</protein>
<dbReference type="AlphaFoldDB" id="A0A420E931"/>
<dbReference type="InterPro" id="IPR051598">
    <property type="entry name" value="TSUP/Inactive_protease-like"/>
</dbReference>
<dbReference type="EMBL" id="RAQO01000008">
    <property type="protein sequence ID" value="RKF15945.1"/>
    <property type="molecule type" value="Genomic_DNA"/>
</dbReference>
<comment type="subcellular location">
    <subcellularLocation>
        <location evidence="6">Cell membrane</location>
        <topology evidence="6">Multi-pass membrane protein</topology>
    </subcellularLocation>
    <subcellularLocation>
        <location evidence="1">Membrane</location>
        <topology evidence="1">Multi-pass membrane protein</topology>
    </subcellularLocation>
</comment>
<keyword evidence="4 6" id="KW-1133">Transmembrane helix</keyword>
<accession>A0A420E931</accession>
<feature type="transmembrane region" description="Helical" evidence="6">
    <location>
        <begin position="232"/>
        <end position="253"/>
    </location>
</feature>
<evidence type="ECO:0000256" key="4">
    <source>
        <dbReference type="ARBA" id="ARBA00022989"/>
    </source>
</evidence>
<comment type="caution">
    <text evidence="7">The sequence shown here is derived from an EMBL/GenBank/DDBJ whole genome shotgun (WGS) entry which is preliminary data.</text>
</comment>
<dbReference type="GO" id="GO:0005886">
    <property type="term" value="C:plasma membrane"/>
    <property type="evidence" value="ECO:0007669"/>
    <property type="project" value="UniProtKB-SubCell"/>
</dbReference>
<keyword evidence="3 6" id="KW-0812">Transmembrane</keyword>
<evidence type="ECO:0000256" key="6">
    <source>
        <dbReference type="RuleBase" id="RU363041"/>
    </source>
</evidence>
<evidence type="ECO:0000313" key="7">
    <source>
        <dbReference type="EMBL" id="RKF15945.1"/>
    </source>
</evidence>
<keyword evidence="6" id="KW-1003">Cell membrane</keyword>
<feature type="transmembrane region" description="Helical" evidence="6">
    <location>
        <begin position="38"/>
        <end position="58"/>
    </location>
</feature>
<dbReference type="OrthoDB" id="8559161at2"/>
<evidence type="ECO:0000256" key="5">
    <source>
        <dbReference type="ARBA" id="ARBA00023136"/>
    </source>
</evidence>
<organism evidence="7 8">
    <name type="scientific">Alginatibacterium sediminis</name>
    <dbReference type="NCBI Taxonomy" id="2164068"/>
    <lineage>
        <taxon>Bacteria</taxon>
        <taxon>Pseudomonadati</taxon>
        <taxon>Pseudomonadota</taxon>
        <taxon>Gammaproteobacteria</taxon>
        <taxon>Alteromonadales</taxon>
        <taxon>Alteromonadaceae</taxon>
        <taxon>Alginatibacterium</taxon>
    </lineage>
</organism>
<dbReference type="InterPro" id="IPR002781">
    <property type="entry name" value="TM_pro_TauE-like"/>
</dbReference>
<reference evidence="7 8" key="1">
    <citation type="submission" date="2018-09" db="EMBL/GenBank/DDBJ databases">
        <authorList>
            <person name="Wang Z."/>
        </authorList>
    </citation>
    <scope>NUCLEOTIDE SEQUENCE [LARGE SCALE GENOMIC DNA]</scope>
    <source>
        <strain evidence="7 8">ALS 81</strain>
    </source>
</reference>
<keyword evidence="8" id="KW-1185">Reference proteome</keyword>
<sequence>MLVTVLGAIVIGLSLGLLGSGGSILTLPVLLYGLKLDPTVAIASSLAIVALIALAASLPYIWRKQVQWSYVLRFGIPGMLGTYLGAWLSIWTSDLLQLLLFALVMLLAAKAMLRPKALPTGNIEQVKTWKIILDGLLVGIITGLVGVGGGFLIVPALVVLGGLSMSQAIASSLVIIVLKSSSGFIKYLDVLAQQNLQLDSAVIAWIALIGIMGSWLGTWIAPRIPQARLQQVFGWMLVIMGIYIATDSLLAMFN</sequence>
<gene>
    <name evidence="7" type="ORF">DBZ36_14950</name>
</gene>
<feature type="transmembrane region" description="Helical" evidence="6">
    <location>
        <begin position="96"/>
        <end position="113"/>
    </location>
</feature>
<dbReference type="PANTHER" id="PTHR43701:SF2">
    <property type="entry name" value="MEMBRANE TRANSPORTER PROTEIN YJNA-RELATED"/>
    <property type="match status" value="1"/>
</dbReference>
<comment type="similarity">
    <text evidence="2 6">Belongs to the 4-toluene sulfonate uptake permease (TSUP) (TC 2.A.102) family.</text>
</comment>
<dbReference type="PANTHER" id="PTHR43701">
    <property type="entry name" value="MEMBRANE TRANSPORTER PROTEIN MJ0441-RELATED"/>
    <property type="match status" value="1"/>
</dbReference>
<evidence type="ECO:0000256" key="3">
    <source>
        <dbReference type="ARBA" id="ARBA00022692"/>
    </source>
</evidence>
<dbReference type="Pfam" id="PF01925">
    <property type="entry name" value="TauE"/>
    <property type="match status" value="1"/>
</dbReference>
<feature type="transmembrane region" description="Helical" evidence="6">
    <location>
        <begin position="133"/>
        <end position="153"/>
    </location>
</feature>
<feature type="transmembrane region" description="Helical" evidence="6">
    <location>
        <begin position="70"/>
        <end position="90"/>
    </location>
</feature>